<evidence type="ECO:0000256" key="4">
    <source>
        <dbReference type="ARBA" id="ARBA00009880"/>
    </source>
</evidence>
<dbReference type="GO" id="GO:0005758">
    <property type="term" value="C:mitochondrial intermembrane space"/>
    <property type="evidence" value="ECO:0007669"/>
    <property type="project" value="UniProtKB-SubCell"/>
</dbReference>
<dbReference type="GO" id="GO:0005813">
    <property type="term" value="C:centrosome"/>
    <property type="evidence" value="ECO:0007669"/>
    <property type="project" value="UniProtKB-SubCell"/>
</dbReference>
<feature type="domain" description="BART" evidence="13">
    <location>
        <begin position="60"/>
        <end position="173"/>
    </location>
</feature>
<sequence>MFAVSLVTTIYHSYTLAIYLNNMDIQERNVRGCGDNIVEMVDMEEENFAISSSSAADAAFDAVIGCIEDIIMEEEFQQLQQSFMEKHYLEFEDSDENKLSYTLIFNEYVDLLEKHLEQQLVERIPAFNMNTFTELLMQHKEEVPDDIFDMLLTFTDFMAFKEMFLEYRAEKEGRGLDLSQGLVVTSLIPAGSKHVGSTQSQ</sequence>
<comment type="caution">
    <text evidence="14">The sequence shown here is derived from an EMBL/GenBank/DDBJ whole genome shotgun (WGS) entry which is preliminary data.</text>
</comment>
<evidence type="ECO:0000256" key="9">
    <source>
        <dbReference type="ARBA" id="ARBA00023212"/>
    </source>
</evidence>
<dbReference type="Pfam" id="PF11527">
    <property type="entry name" value="ARL2_Bind_BART"/>
    <property type="match status" value="1"/>
</dbReference>
<dbReference type="PANTHER" id="PTHR15487:SF4">
    <property type="entry name" value="ADP-RIBOSYLATION FACTOR-LIKE PROTEIN 2-BINDING PROTEIN"/>
    <property type="match status" value="1"/>
</dbReference>
<dbReference type="InterPro" id="IPR042541">
    <property type="entry name" value="BART_sf"/>
</dbReference>
<evidence type="ECO:0000256" key="1">
    <source>
        <dbReference type="ARBA" id="ARBA00004120"/>
    </source>
</evidence>
<dbReference type="InterPro" id="IPR038849">
    <property type="entry name" value="ARL2BP"/>
</dbReference>
<dbReference type="GO" id="GO:0005634">
    <property type="term" value="C:nucleus"/>
    <property type="evidence" value="ECO:0007669"/>
    <property type="project" value="UniProtKB-SubCell"/>
</dbReference>
<dbReference type="InterPro" id="IPR023379">
    <property type="entry name" value="BART_dom"/>
</dbReference>
<dbReference type="Gene3D" id="1.20.1520.10">
    <property type="entry name" value="ADP-ribosylation factor-like 2-binding protein, domain"/>
    <property type="match status" value="1"/>
</dbReference>
<gene>
    <name evidence="14" type="ORF">PFLUV_G00103370</name>
</gene>
<evidence type="ECO:0000256" key="3">
    <source>
        <dbReference type="ARBA" id="ARBA00004300"/>
    </source>
</evidence>
<accession>A0A6A5F9T7</accession>
<evidence type="ECO:0000256" key="10">
    <source>
        <dbReference type="ARBA" id="ARBA00023242"/>
    </source>
</evidence>
<comment type="function">
    <text evidence="12">Plays a role as an effector of the ADP-ribosylation factor-like protein 2, ARL2.</text>
</comment>
<keyword evidence="8 12" id="KW-0496">Mitochondrion</keyword>
<dbReference type="AlphaFoldDB" id="A0A6A5F9T7"/>
<keyword evidence="6 12" id="KW-0963">Cytoplasm</keyword>
<keyword evidence="15" id="KW-1185">Reference proteome</keyword>
<evidence type="ECO:0000256" key="6">
    <source>
        <dbReference type="ARBA" id="ARBA00022490"/>
    </source>
</evidence>
<evidence type="ECO:0000256" key="5">
    <source>
        <dbReference type="ARBA" id="ARBA00014849"/>
    </source>
</evidence>
<dbReference type="Proteomes" id="UP000465112">
    <property type="component" value="Chromosome 8"/>
</dbReference>
<proteinExistence type="inferred from homology"/>
<comment type="similarity">
    <text evidence="4 12">Belongs to the ARL2BP family.</text>
</comment>
<keyword evidence="7 12" id="KW-0969">Cilium</keyword>
<reference evidence="14 15" key="1">
    <citation type="submission" date="2019-06" db="EMBL/GenBank/DDBJ databases">
        <title>A chromosome-scale genome assembly of the European perch, Perca fluviatilis.</title>
        <authorList>
            <person name="Roques C."/>
            <person name="Zahm M."/>
            <person name="Cabau C."/>
            <person name="Klopp C."/>
            <person name="Bouchez O."/>
            <person name="Donnadieu C."/>
            <person name="Kuhl H."/>
            <person name="Gislard M."/>
            <person name="Guendouz S."/>
            <person name="Journot L."/>
            <person name="Haffray P."/>
            <person name="Bestin A."/>
            <person name="Morvezen R."/>
            <person name="Feron R."/>
            <person name="Wen M."/>
            <person name="Jouanno E."/>
            <person name="Herpin A."/>
            <person name="Schartl M."/>
            <person name="Postlethwait J."/>
            <person name="Schaerlinger B."/>
            <person name="Chardard D."/>
            <person name="Lecocq T."/>
            <person name="Poncet C."/>
            <person name="Jaffrelo L."/>
            <person name="Lampietro C."/>
            <person name="Guiguen Y."/>
        </authorList>
    </citation>
    <scope>NUCLEOTIDE SEQUENCE [LARGE SCALE GENOMIC DNA]</scope>
    <source>
        <tissue evidence="14">Blood</tissue>
    </source>
</reference>
<evidence type="ECO:0000256" key="12">
    <source>
        <dbReference type="RuleBase" id="RU367099"/>
    </source>
</evidence>
<comment type="subcellular location">
    <subcellularLocation>
        <location evidence="1 12">Cytoplasm</location>
        <location evidence="1 12">Cytoskeleton</location>
        <location evidence="1 12">Cilium basal body</location>
    </subcellularLocation>
    <subcellularLocation>
        <location evidence="3 12">Cytoplasm</location>
        <location evidence="3 12">Cytoskeleton</location>
        <location evidence="3 12">Microtubule organizing center</location>
        <location evidence="3 12">Centrosome</location>
    </subcellularLocation>
    <subcellularLocation>
        <location evidence="12">Cytoplasm</location>
    </subcellularLocation>
    <subcellularLocation>
        <location evidence="2 12">Nucleus</location>
    </subcellularLocation>
    <subcellularLocation>
        <location evidence="12">Mitochondrion intermembrane space</location>
    </subcellularLocation>
</comment>
<evidence type="ECO:0000256" key="8">
    <source>
        <dbReference type="ARBA" id="ARBA00023128"/>
    </source>
</evidence>
<evidence type="ECO:0000256" key="7">
    <source>
        <dbReference type="ARBA" id="ARBA00023069"/>
    </source>
</evidence>
<dbReference type="OrthoDB" id="302784at2759"/>
<name>A0A6A5F9T7_PERFL</name>
<evidence type="ECO:0000256" key="11">
    <source>
        <dbReference type="ARBA" id="ARBA00023273"/>
    </source>
</evidence>
<keyword evidence="10 12" id="KW-0539">Nucleus</keyword>
<organism evidence="14 15">
    <name type="scientific">Perca fluviatilis</name>
    <name type="common">European perch</name>
    <dbReference type="NCBI Taxonomy" id="8168"/>
    <lineage>
        <taxon>Eukaryota</taxon>
        <taxon>Metazoa</taxon>
        <taxon>Chordata</taxon>
        <taxon>Craniata</taxon>
        <taxon>Vertebrata</taxon>
        <taxon>Euteleostomi</taxon>
        <taxon>Actinopterygii</taxon>
        <taxon>Neopterygii</taxon>
        <taxon>Teleostei</taxon>
        <taxon>Neoteleostei</taxon>
        <taxon>Acanthomorphata</taxon>
        <taxon>Eupercaria</taxon>
        <taxon>Perciformes</taxon>
        <taxon>Percoidei</taxon>
        <taxon>Percidae</taxon>
        <taxon>Percinae</taxon>
        <taxon>Perca</taxon>
    </lineage>
</organism>
<evidence type="ECO:0000313" key="14">
    <source>
        <dbReference type="EMBL" id="KAF1387245.1"/>
    </source>
</evidence>
<dbReference type="GO" id="GO:0051457">
    <property type="term" value="P:maintenance of protein location in nucleus"/>
    <property type="evidence" value="ECO:0007669"/>
    <property type="project" value="TreeGrafter"/>
</dbReference>
<evidence type="ECO:0000313" key="15">
    <source>
        <dbReference type="Proteomes" id="UP000465112"/>
    </source>
</evidence>
<dbReference type="EMBL" id="VHII01000008">
    <property type="protein sequence ID" value="KAF1387245.1"/>
    <property type="molecule type" value="Genomic_DNA"/>
</dbReference>
<keyword evidence="11 12" id="KW-0966">Cell projection</keyword>
<keyword evidence="9 12" id="KW-0206">Cytoskeleton</keyword>
<dbReference type="GO" id="GO:0005929">
    <property type="term" value="C:cilium"/>
    <property type="evidence" value="ECO:0007669"/>
    <property type="project" value="UniProtKB-UniRule"/>
</dbReference>
<protein>
    <recommendedName>
        <fullName evidence="5 12">ADP-ribosylation factor-like protein 2-binding protein</fullName>
        <shortName evidence="12">ARF-like 2-binding protein</shortName>
    </recommendedName>
</protein>
<evidence type="ECO:0000259" key="13">
    <source>
        <dbReference type="Pfam" id="PF11527"/>
    </source>
</evidence>
<evidence type="ECO:0000256" key="2">
    <source>
        <dbReference type="ARBA" id="ARBA00004123"/>
    </source>
</evidence>
<dbReference type="PANTHER" id="PTHR15487">
    <property type="entry name" value="ADP-RIBOSYLATION FACTOR-LIKE PROTEIN 2-BINDING PROTEIN"/>
    <property type="match status" value="1"/>
</dbReference>